<comment type="similarity">
    <text evidence="7">Belongs to the binding-protein-dependent transport system permease family.</text>
</comment>
<keyword evidence="5 7" id="KW-1133">Transmembrane helix</keyword>
<evidence type="ECO:0000256" key="5">
    <source>
        <dbReference type="ARBA" id="ARBA00022989"/>
    </source>
</evidence>
<dbReference type="InterPro" id="IPR000515">
    <property type="entry name" value="MetI-like"/>
</dbReference>
<evidence type="ECO:0000256" key="2">
    <source>
        <dbReference type="ARBA" id="ARBA00022448"/>
    </source>
</evidence>
<dbReference type="CDD" id="cd06261">
    <property type="entry name" value="TM_PBP2"/>
    <property type="match status" value="1"/>
</dbReference>
<dbReference type="Proteomes" id="UP000032611">
    <property type="component" value="Chromosome"/>
</dbReference>
<dbReference type="GO" id="GO:0005886">
    <property type="term" value="C:plasma membrane"/>
    <property type="evidence" value="ECO:0007669"/>
    <property type="project" value="UniProtKB-SubCell"/>
</dbReference>
<feature type="transmembrane region" description="Helical" evidence="7">
    <location>
        <begin position="93"/>
        <end position="113"/>
    </location>
</feature>
<dbReference type="InterPro" id="IPR035906">
    <property type="entry name" value="MetI-like_sf"/>
</dbReference>
<sequence length="310" mass="34801">MSIDTSGGALTEAQATKVLWRPSNAVVTFVIFMLPALILFTTFVMLPMIDAAHFSLYKWNGYGTPTEFVGLDNFERLAGNRIFLHSFGNSMKIIAASLFIQLPVALILALLIYEKHWSNTVFRLIFFLPYILAEVASGLIWSFIFDGDYGLAAEISRWLHVDNFYILADRQWAFTAILTVIVWKYFGFHMMIYIAGLQSIPKDQIEAITIDGAGPLQVIRYVKLPMLKPALTMSVFFSVIGAMQVFDIIIPLTNGGPSNLTHSIVSFLYTFGLQRMNIGFGSAVGIVLFLFCATFAFTYRSTFQREKGAR</sequence>
<evidence type="ECO:0000256" key="1">
    <source>
        <dbReference type="ARBA" id="ARBA00004651"/>
    </source>
</evidence>
<reference evidence="9 10" key="1">
    <citation type="journal article" date="2015" name="Genome Announc.">
        <title>Complete genome sequence of Martelella endophytica YC6887, which has antifungal activity associated with a halophyte.</title>
        <authorList>
            <person name="Khan A."/>
            <person name="Khan H."/>
            <person name="Chung E.J."/>
            <person name="Hossain M.T."/>
            <person name="Chung Y.R."/>
        </authorList>
    </citation>
    <scope>NUCLEOTIDE SEQUENCE [LARGE SCALE GENOMIC DNA]</scope>
    <source>
        <strain evidence="9">YC6887</strain>
    </source>
</reference>
<dbReference type="PATRIC" id="fig|1486262.3.peg.143"/>
<dbReference type="OrthoDB" id="9805108at2"/>
<evidence type="ECO:0000259" key="8">
    <source>
        <dbReference type="PROSITE" id="PS50928"/>
    </source>
</evidence>
<feature type="transmembrane region" description="Helical" evidence="7">
    <location>
        <begin position="230"/>
        <end position="250"/>
    </location>
</feature>
<feature type="domain" description="ABC transmembrane type-1" evidence="8">
    <location>
        <begin position="87"/>
        <end position="299"/>
    </location>
</feature>
<dbReference type="InterPro" id="IPR051393">
    <property type="entry name" value="ABC_transporter_permease"/>
</dbReference>
<dbReference type="PROSITE" id="PS50928">
    <property type="entry name" value="ABC_TM1"/>
    <property type="match status" value="1"/>
</dbReference>
<keyword evidence="10" id="KW-1185">Reference proteome</keyword>
<dbReference type="GO" id="GO:0055085">
    <property type="term" value="P:transmembrane transport"/>
    <property type="evidence" value="ECO:0007669"/>
    <property type="project" value="InterPro"/>
</dbReference>
<protein>
    <submittedName>
        <fullName evidence="9">Sugar ABC transporter permease</fullName>
    </submittedName>
</protein>
<keyword evidence="2 7" id="KW-0813">Transport</keyword>
<dbReference type="HOGENOM" id="CLU_016047_0_0_5"/>
<evidence type="ECO:0000256" key="7">
    <source>
        <dbReference type="RuleBase" id="RU363032"/>
    </source>
</evidence>
<dbReference type="KEGG" id="mey:TM49_00685"/>
<dbReference type="Gene3D" id="1.10.3720.10">
    <property type="entry name" value="MetI-like"/>
    <property type="match status" value="1"/>
</dbReference>
<feature type="transmembrane region" description="Helical" evidence="7">
    <location>
        <begin position="26"/>
        <end position="49"/>
    </location>
</feature>
<evidence type="ECO:0000256" key="4">
    <source>
        <dbReference type="ARBA" id="ARBA00022692"/>
    </source>
</evidence>
<feature type="transmembrane region" description="Helical" evidence="7">
    <location>
        <begin position="172"/>
        <end position="195"/>
    </location>
</feature>
<keyword evidence="3" id="KW-1003">Cell membrane</keyword>
<accession>A0A0D5LUV6</accession>
<gene>
    <name evidence="9" type="ORF">TM49_00685</name>
</gene>
<proteinExistence type="inferred from homology"/>
<evidence type="ECO:0000313" key="9">
    <source>
        <dbReference type="EMBL" id="AJY47826.1"/>
    </source>
</evidence>
<name>A0A0D5LUV6_MAREN</name>
<dbReference type="EMBL" id="CP010803">
    <property type="protein sequence ID" value="AJY47826.1"/>
    <property type="molecule type" value="Genomic_DNA"/>
</dbReference>
<comment type="subcellular location">
    <subcellularLocation>
        <location evidence="1 7">Cell membrane</location>
        <topology evidence="1 7">Multi-pass membrane protein</topology>
    </subcellularLocation>
</comment>
<keyword evidence="4 7" id="KW-0812">Transmembrane</keyword>
<dbReference type="AlphaFoldDB" id="A0A0D5LUV6"/>
<keyword evidence="6 7" id="KW-0472">Membrane</keyword>
<evidence type="ECO:0000256" key="6">
    <source>
        <dbReference type="ARBA" id="ARBA00023136"/>
    </source>
</evidence>
<feature type="transmembrane region" description="Helical" evidence="7">
    <location>
        <begin position="125"/>
        <end position="144"/>
    </location>
</feature>
<feature type="transmembrane region" description="Helical" evidence="7">
    <location>
        <begin position="278"/>
        <end position="299"/>
    </location>
</feature>
<dbReference type="STRING" id="1486262.TM49_00685"/>
<dbReference type="PANTHER" id="PTHR30193:SF37">
    <property type="entry name" value="INNER MEMBRANE ABC TRANSPORTER PERMEASE PROTEIN YCJO"/>
    <property type="match status" value="1"/>
</dbReference>
<organism evidence="9 10">
    <name type="scientific">Martelella endophytica</name>
    <dbReference type="NCBI Taxonomy" id="1486262"/>
    <lineage>
        <taxon>Bacteria</taxon>
        <taxon>Pseudomonadati</taxon>
        <taxon>Pseudomonadota</taxon>
        <taxon>Alphaproteobacteria</taxon>
        <taxon>Hyphomicrobiales</taxon>
        <taxon>Aurantimonadaceae</taxon>
        <taxon>Martelella</taxon>
    </lineage>
</organism>
<evidence type="ECO:0000256" key="3">
    <source>
        <dbReference type="ARBA" id="ARBA00022475"/>
    </source>
</evidence>
<dbReference type="Pfam" id="PF00528">
    <property type="entry name" value="BPD_transp_1"/>
    <property type="match status" value="1"/>
</dbReference>
<dbReference type="PANTHER" id="PTHR30193">
    <property type="entry name" value="ABC TRANSPORTER PERMEASE PROTEIN"/>
    <property type="match status" value="1"/>
</dbReference>
<evidence type="ECO:0000313" key="10">
    <source>
        <dbReference type="Proteomes" id="UP000032611"/>
    </source>
</evidence>
<dbReference type="SUPFAM" id="SSF161098">
    <property type="entry name" value="MetI-like"/>
    <property type="match status" value="1"/>
</dbReference>
<dbReference type="RefSeq" id="WP_052700006.1">
    <property type="nucleotide sequence ID" value="NZ_CP010803.1"/>
</dbReference>